<feature type="region of interest" description="Disordered" evidence="1">
    <location>
        <begin position="174"/>
        <end position="193"/>
    </location>
</feature>
<sequence length="510" mass="52473">MSALQKLAVAREVGTSRPATAGSASATATTNKGLRSTDTQQGQQAALVHPLLQSLNFPCPASSSSNNNSAESHQSQKACSSAAQRNSSAAVWLTNRSSSAQAAALADALRQTQKDGTQLTSGSVQQLLASAAAAQQEQQLQQLMQASHLCASATSSGRLAVVAADVVDASTAALRPHTHGSSSNSSSRLPQWSGISRSSVAGLPHSSNYAAATPAAAAAAAARRPVTAHVMKPRRPGSIKLQPPCAAAAAAACAFQQQPACSAQAAVLYSSIANGSASARPCTAGHIQGQLGSRTSSSCGASRTQLLPAAAAAAAAAARPGTAAAQKILRAIGMTDCIHRPALSSVKGDCRNKPGGLLQVVDPQETSTPTMQQQLQQQQLDPGFSRPATAELRALLASSHSKDGIAERLQHYRKLNSSNDNTDGLDVVHEEGDDETDEEAVELPDWLRASAAAPAACQAAPMVLSMEDPCQSTPEVLQQELALQLDEELDALDLGQLMLLKDAVCRQLAS</sequence>
<feature type="compositionally biased region" description="Polar residues" evidence="1">
    <location>
        <begin position="70"/>
        <end position="81"/>
    </location>
</feature>
<evidence type="ECO:0000313" key="3">
    <source>
        <dbReference type="Proteomes" id="UP000256970"/>
    </source>
</evidence>
<feature type="region of interest" description="Disordered" evidence="1">
    <location>
        <begin position="1"/>
        <end position="43"/>
    </location>
</feature>
<protein>
    <submittedName>
        <fullName evidence="2">Uncharacterized protein</fullName>
    </submittedName>
</protein>
<keyword evidence="3" id="KW-1185">Reference proteome</keyword>
<dbReference type="AlphaFoldDB" id="A0A383VSI5"/>
<reference evidence="2 3" key="1">
    <citation type="submission" date="2016-10" db="EMBL/GenBank/DDBJ databases">
        <authorList>
            <person name="Cai Z."/>
        </authorList>
    </citation>
    <scope>NUCLEOTIDE SEQUENCE [LARGE SCALE GENOMIC DNA]</scope>
</reference>
<feature type="compositionally biased region" description="Low complexity" evidence="1">
    <location>
        <begin position="15"/>
        <end position="30"/>
    </location>
</feature>
<feature type="region of interest" description="Disordered" evidence="1">
    <location>
        <begin position="59"/>
        <end position="81"/>
    </location>
</feature>
<evidence type="ECO:0000313" key="2">
    <source>
        <dbReference type="EMBL" id="SZX67873.1"/>
    </source>
</evidence>
<name>A0A383VSI5_TETOB</name>
<dbReference type="Proteomes" id="UP000256970">
    <property type="component" value="Unassembled WGS sequence"/>
</dbReference>
<dbReference type="EMBL" id="FNXT01000816">
    <property type="protein sequence ID" value="SZX67873.1"/>
    <property type="molecule type" value="Genomic_DNA"/>
</dbReference>
<feature type="region of interest" description="Disordered" evidence="1">
    <location>
        <begin position="416"/>
        <end position="437"/>
    </location>
</feature>
<accession>A0A383VSI5</accession>
<evidence type="ECO:0000256" key="1">
    <source>
        <dbReference type="SAM" id="MobiDB-lite"/>
    </source>
</evidence>
<feature type="compositionally biased region" description="Polar residues" evidence="1">
    <location>
        <begin position="31"/>
        <end position="43"/>
    </location>
</feature>
<organism evidence="2 3">
    <name type="scientific">Tetradesmus obliquus</name>
    <name type="common">Green alga</name>
    <name type="synonym">Acutodesmus obliquus</name>
    <dbReference type="NCBI Taxonomy" id="3088"/>
    <lineage>
        <taxon>Eukaryota</taxon>
        <taxon>Viridiplantae</taxon>
        <taxon>Chlorophyta</taxon>
        <taxon>core chlorophytes</taxon>
        <taxon>Chlorophyceae</taxon>
        <taxon>CS clade</taxon>
        <taxon>Sphaeropleales</taxon>
        <taxon>Scenedesmaceae</taxon>
        <taxon>Tetradesmus</taxon>
    </lineage>
</organism>
<gene>
    <name evidence="2" type="ORF">BQ4739_LOCUS8217</name>
</gene>
<proteinExistence type="predicted"/>